<dbReference type="PANTHER" id="PTHR13847">
    <property type="entry name" value="SARCOSINE DEHYDROGENASE-RELATED"/>
    <property type="match status" value="1"/>
</dbReference>
<evidence type="ECO:0000313" key="4">
    <source>
        <dbReference type="Proteomes" id="UP001196301"/>
    </source>
</evidence>
<reference evidence="3 4" key="1">
    <citation type="submission" date="2021-06" db="EMBL/GenBank/DDBJ databases">
        <authorList>
            <person name="Sun Q."/>
            <person name="Li D."/>
        </authorList>
    </citation>
    <scope>NUCLEOTIDE SEQUENCE [LARGE SCALE GENOMIC DNA]</scope>
    <source>
        <strain evidence="3 4">N19</strain>
    </source>
</reference>
<evidence type="ECO:0000259" key="2">
    <source>
        <dbReference type="Pfam" id="PF01266"/>
    </source>
</evidence>
<protein>
    <submittedName>
        <fullName evidence="3">FAD-binding oxidoreductase</fullName>
    </submittedName>
</protein>
<feature type="domain" description="FAD dependent oxidoreductase" evidence="2">
    <location>
        <begin position="6"/>
        <end position="368"/>
    </location>
</feature>
<sequence length="388" mass="42480">MNNKYDVIVIGGGIIGSSVTYYLSKLGNKVLQIEKEDITKGSAGATDGVVGYHTKKPGVQMDLAVQSIKLFDNLSEELGEDVEYEKNCGGMQPVEDKEQWDILSEIVKKQRESDVDIEMISIEKALEIEPELNPNLYGALYSKTGGKVNPIKLTYGFNHAAKKLGATVLLHTEVTDIIVENNKVKGVKTDKGDFYSDKVVNACGSYSAKIGEMVGLDIPIKPRKGQLIISEPIGPFMEATVQCARYNIIKFNPESIKDKNVLKLGSSLSIEQTKEGTLVIGGTREFCGFDKENTLEGIEVMLKRAVEFFPAIKDLNFIRAFAGLRPFTPDGLPLIGEVNKIEGFYMAAGHEGDGIALAPITGKLLAELITDGKPSYNIDDFSPNRFEL</sequence>
<dbReference type="PANTHER" id="PTHR13847:SF287">
    <property type="entry name" value="FAD-DEPENDENT OXIDOREDUCTASE DOMAIN-CONTAINING PROTEIN 1"/>
    <property type="match status" value="1"/>
</dbReference>
<keyword evidence="1" id="KW-0560">Oxidoreductase</keyword>
<gene>
    <name evidence="3" type="ORF">KQI20_10930</name>
</gene>
<dbReference type="Pfam" id="PF01266">
    <property type="entry name" value="DAO"/>
    <property type="match status" value="1"/>
</dbReference>
<name>A0ABS6DYP6_9FIRM</name>
<accession>A0ABS6DYP6</accession>
<dbReference type="EMBL" id="JAHLOQ010000033">
    <property type="protein sequence ID" value="MBU5336954.1"/>
    <property type="molecule type" value="Genomic_DNA"/>
</dbReference>
<evidence type="ECO:0000313" key="3">
    <source>
        <dbReference type="EMBL" id="MBU5336954.1"/>
    </source>
</evidence>
<dbReference type="Proteomes" id="UP001196301">
    <property type="component" value="Unassembled WGS sequence"/>
</dbReference>
<evidence type="ECO:0000256" key="1">
    <source>
        <dbReference type="ARBA" id="ARBA00023002"/>
    </source>
</evidence>
<keyword evidence="4" id="KW-1185">Reference proteome</keyword>
<dbReference type="InterPro" id="IPR006076">
    <property type="entry name" value="FAD-dep_OxRdtase"/>
</dbReference>
<dbReference type="RefSeq" id="WP_216571012.1">
    <property type="nucleotide sequence ID" value="NZ_JAHLOQ010000033.1"/>
</dbReference>
<organism evidence="3 4">
    <name type="scientific">Intestinibacter bartlettii</name>
    <dbReference type="NCBI Taxonomy" id="261299"/>
    <lineage>
        <taxon>Bacteria</taxon>
        <taxon>Bacillati</taxon>
        <taxon>Bacillota</taxon>
        <taxon>Clostridia</taxon>
        <taxon>Peptostreptococcales</taxon>
        <taxon>Peptostreptococcaceae</taxon>
        <taxon>Intestinibacter</taxon>
    </lineage>
</organism>
<comment type="caution">
    <text evidence="3">The sequence shown here is derived from an EMBL/GenBank/DDBJ whole genome shotgun (WGS) entry which is preliminary data.</text>
</comment>
<proteinExistence type="predicted"/>